<gene>
    <name evidence="1" type="ORF">JFY71_08430</name>
</gene>
<organism evidence="1 2">
    <name type="scientific">Miniphocaeibacter halophilus</name>
    <dbReference type="NCBI Taxonomy" id="2931922"/>
    <lineage>
        <taxon>Bacteria</taxon>
        <taxon>Bacillati</taxon>
        <taxon>Bacillota</taxon>
        <taxon>Tissierellia</taxon>
        <taxon>Tissierellales</taxon>
        <taxon>Peptoniphilaceae</taxon>
        <taxon>Miniphocaeibacter</taxon>
    </lineage>
</organism>
<evidence type="ECO:0000313" key="1">
    <source>
        <dbReference type="EMBL" id="QQK07338.1"/>
    </source>
</evidence>
<keyword evidence="2" id="KW-1185">Reference proteome</keyword>
<evidence type="ECO:0000313" key="2">
    <source>
        <dbReference type="Proteomes" id="UP000595814"/>
    </source>
</evidence>
<name>A0AC61MSP6_9FIRM</name>
<proteinExistence type="predicted"/>
<dbReference type="EMBL" id="CP066744">
    <property type="protein sequence ID" value="QQK07338.1"/>
    <property type="molecule type" value="Genomic_DNA"/>
</dbReference>
<dbReference type="Proteomes" id="UP000595814">
    <property type="component" value="Chromosome"/>
</dbReference>
<protein>
    <submittedName>
        <fullName evidence="1">S8 family serine peptidase</fullName>
    </submittedName>
</protein>
<accession>A0AC61MSP6</accession>
<reference evidence="1 2" key="1">
    <citation type="journal article" date="2022" name="Int. J. Syst. Evol. Microbiol.">
        <title>Miniphocaeibacter halophilus sp. nov., an ammonium-tolerant acetate-producing bacterium isolated from a biogas system.</title>
        <authorList>
            <person name="Schnurer A."/>
            <person name="Singh A."/>
            <person name="Bi S."/>
            <person name="Qiao W."/>
            <person name="Westerholm M."/>
        </authorList>
    </citation>
    <scope>NUCLEOTIDE SEQUENCE [LARGE SCALE GENOMIC DNA]</scope>
    <source>
        <strain evidence="1 2">AMB_01</strain>
    </source>
</reference>
<sequence>MKKLLSKILLAAILLTSFNINTSYAKENKIEDSLTDKINNNETVDVLVDIKSTEEIKTVVDLKDSKEKNISDREKYINEIENNAKKSQKEIIDFLEENLKNENIKEYESFYITNTLHIVGNGKTIKELAKNENVSYVEENKETKLNTENNLFDESELASNNRWNFKNTKIDEVYSKYNLKGSGVVIGFLDSGVDYKHRELFDNWRGNTDGVEYSWFDVYNKSEYPEDGEMSGHGTAIAGVAVGKTVGVAPEAQWIAARAFQGKRTKNSDILKAAEWFLAPGGRADMAPDIINNSWGENTNSRWFDKMLASWIAAGITPVFASGNNQNGETKAGSIEYPASSLDVISVGAVDEGNMIGYFSKKGPSNLDNSKSIIKPEVVAPGVGVYTSEPGDIYSFWTGTSIAAPNVSGVIALMLEANRNLTVSELKNIVSVTAKPTTDSKNQVSPNMTYGYGLVNALEAVELAYNYSNYSNIKRIAGLNRNVTATEIAKNFYSETDTVYITNGNLYADGLSMGSLTKADNGPLLLADKDSIDTNLDSTLKLLSPSKIVIIGGNNAVSSKVEKDLKNYTSNVERISGSSRVDTAIEIAKKVRQSNKTKNIFLVNGYIEADSINIVSVSSRDGVPVLFTDQNKLPSQVKNYINKENIKNVTIVGGENTVGSNVVRELKNTGVTVNRISGSDRYATGVEVNKIYHQESNTVFCANGVNIADALSVGPVAGRLGAQIQILPKDNIPQSINSYYSGKTTEDYYILGGENSISKINAYNLYKLFQ</sequence>